<keyword evidence="3" id="KW-1185">Reference proteome</keyword>
<gene>
    <name evidence="2" type="ORF">D7V88_09555</name>
</gene>
<name>A0A3A8JP28_9BACT</name>
<dbReference type="Proteomes" id="UP000268094">
    <property type="component" value="Unassembled WGS sequence"/>
</dbReference>
<feature type="region of interest" description="Disordered" evidence="1">
    <location>
        <begin position="103"/>
        <end position="129"/>
    </location>
</feature>
<evidence type="ECO:0000313" key="3">
    <source>
        <dbReference type="Proteomes" id="UP000268094"/>
    </source>
</evidence>
<dbReference type="RefSeq" id="WP_120540307.1">
    <property type="nucleotide sequence ID" value="NZ_RAVZ01000045.1"/>
</dbReference>
<proteinExistence type="predicted"/>
<organism evidence="2 3">
    <name type="scientific">Corallococcus terminator</name>
    <dbReference type="NCBI Taxonomy" id="2316733"/>
    <lineage>
        <taxon>Bacteria</taxon>
        <taxon>Pseudomonadati</taxon>
        <taxon>Myxococcota</taxon>
        <taxon>Myxococcia</taxon>
        <taxon>Myxococcales</taxon>
        <taxon>Cystobacterineae</taxon>
        <taxon>Myxococcaceae</taxon>
        <taxon>Corallococcus</taxon>
    </lineage>
</organism>
<dbReference type="AlphaFoldDB" id="A0A3A8JP28"/>
<protein>
    <submittedName>
        <fullName evidence="2">Uncharacterized protein</fullName>
    </submittedName>
</protein>
<dbReference type="EMBL" id="RAVZ01000045">
    <property type="protein sequence ID" value="RKG91343.1"/>
    <property type="molecule type" value="Genomic_DNA"/>
</dbReference>
<evidence type="ECO:0000256" key="1">
    <source>
        <dbReference type="SAM" id="MobiDB-lite"/>
    </source>
</evidence>
<evidence type="ECO:0000313" key="2">
    <source>
        <dbReference type="EMBL" id="RKG91343.1"/>
    </source>
</evidence>
<reference evidence="3" key="1">
    <citation type="submission" date="2018-09" db="EMBL/GenBank/DDBJ databases">
        <authorList>
            <person name="Livingstone P.G."/>
            <person name="Whitworth D.E."/>
        </authorList>
    </citation>
    <scope>NUCLEOTIDE SEQUENCE [LARGE SCALE GENOMIC DNA]</scope>
    <source>
        <strain evidence="3">CA054A</strain>
    </source>
</reference>
<dbReference type="OrthoDB" id="9758243at2"/>
<sequence>MNTLFEGDLSDDDKLIYVNSVVMGKLLESSTLVQQAANNTQEQFANSPDLRREIENAIMDALEAHTLMSKQALNSQAIQAGIKDILLNHAKLWEALRSRAGKGWSGQAQAPKHRTGTPGSCHVRTTWGR</sequence>
<accession>A0A3A8JP28</accession>
<comment type="caution">
    <text evidence="2">The sequence shown here is derived from an EMBL/GenBank/DDBJ whole genome shotgun (WGS) entry which is preliminary data.</text>
</comment>